<protein>
    <submittedName>
        <fullName evidence="2">Peptidoglycan/xylan/chitin deacetylase (PgdA/CDA1 family)</fullName>
    </submittedName>
</protein>
<accession>A0A7Z0D1F7</accession>
<dbReference type="PANTHER" id="PTHR43123:SF1">
    <property type="entry name" value="POLYSACCHARIDE DEACETYLASE-RELATED"/>
    <property type="match status" value="1"/>
</dbReference>
<dbReference type="InterPro" id="IPR002509">
    <property type="entry name" value="NODB_dom"/>
</dbReference>
<dbReference type="AlphaFoldDB" id="A0A7Z0D1F7"/>
<keyword evidence="3" id="KW-1185">Reference proteome</keyword>
<gene>
    <name evidence="2" type="ORF">BJY26_001244</name>
</gene>
<reference evidence="2 3" key="1">
    <citation type="submission" date="2020-07" db="EMBL/GenBank/DDBJ databases">
        <title>Sequencing the genomes of 1000 actinobacteria strains.</title>
        <authorList>
            <person name="Klenk H.-P."/>
        </authorList>
    </citation>
    <scope>NUCLEOTIDE SEQUENCE [LARGE SCALE GENOMIC DNA]</scope>
    <source>
        <strain evidence="2 3">DSM 26341</strain>
    </source>
</reference>
<evidence type="ECO:0000313" key="2">
    <source>
        <dbReference type="EMBL" id="NYI66938.1"/>
    </source>
</evidence>
<dbReference type="GO" id="GO:0016810">
    <property type="term" value="F:hydrolase activity, acting on carbon-nitrogen (but not peptide) bonds"/>
    <property type="evidence" value="ECO:0007669"/>
    <property type="project" value="InterPro"/>
</dbReference>
<dbReference type="RefSeq" id="WP_179426602.1">
    <property type="nucleotide sequence ID" value="NZ_JACBZP010000001.1"/>
</dbReference>
<organism evidence="2 3">
    <name type="scientific">Spelaeicoccus albus</name>
    <dbReference type="NCBI Taxonomy" id="1280376"/>
    <lineage>
        <taxon>Bacteria</taxon>
        <taxon>Bacillati</taxon>
        <taxon>Actinomycetota</taxon>
        <taxon>Actinomycetes</taxon>
        <taxon>Micrococcales</taxon>
        <taxon>Brevibacteriaceae</taxon>
        <taxon>Spelaeicoccus</taxon>
    </lineage>
</organism>
<dbReference type="Pfam" id="PF01522">
    <property type="entry name" value="Polysacc_deac_1"/>
    <property type="match status" value="1"/>
</dbReference>
<dbReference type="PROSITE" id="PS51677">
    <property type="entry name" value="NODB"/>
    <property type="match status" value="1"/>
</dbReference>
<proteinExistence type="predicted"/>
<dbReference type="InterPro" id="IPR011330">
    <property type="entry name" value="Glyco_hydro/deAcase_b/a-brl"/>
</dbReference>
<dbReference type="GO" id="GO:0005975">
    <property type="term" value="P:carbohydrate metabolic process"/>
    <property type="evidence" value="ECO:0007669"/>
    <property type="project" value="InterPro"/>
</dbReference>
<sequence length="301" mass="34551">MTTDRDLVGYGGNPPTAEWPDGKKLALSIVVNYEEGSERSHWYGDDAQESDTEWGKSPVPSTVRDLAMESMYEYGSRVGIWRILRVLDELGVRATLFTCAEALRLNPPLVRKVATSDHEVCSHGLRWEEIFRLDEETERQHMREAIDLFEDLIGARPRGWYCRFGPSVNTRNLVVEDGGFSYDSDSYNDDVPFFVDVDRQEHLVVPYTADVNDLQWWTGNASTSDDFLAYMKDSFNELHSESQTTPRMMSIGLHCRVIGRPGRIGALREFIQYAQQFSDVWITTRSEIADWWHKLHSEGVV</sequence>
<dbReference type="PANTHER" id="PTHR43123">
    <property type="entry name" value="POLYSACCHARIDE DEACETYLASE-RELATED"/>
    <property type="match status" value="1"/>
</dbReference>
<feature type="domain" description="NodB homology" evidence="1">
    <location>
        <begin position="66"/>
        <end position="283"/>
    </location>
</feature>
<evidence type="ECO:0000313" key="3">
    <source>
        <dbReference type="Proteomes" id="UP000539111"/>
    </source>
</evidence>
<dbReference type="Gene3D" id="3.20.20.370">
    <property type="entry name" value="Glycoside hydrolase/deacetylase"/>
    <property type="match status" value="1"/>
</dbReference>
<evidence type="ECO:0000259" key="1">
    <source>
        <dbReference type="PROSITE" id="PS51677"/>
    </source>
</evidence>
<name>A0A7Z0D1F7_9MICO</name>
<dbReference type="EMBL" id="JACBZP010000001">
    <property type="protein sequence ID" value="NYI66938.1"/>
    <property type="molecule type" value="Genomic_DNA"/>
</dbReference>
<comment type="caution">
    <text evidence="2">The sequence shown here is derived from an EMBL/GenBank/DDBJ whole genome shotgun (WGS) entry which is preliminary data.</text>
</comment>
<dbReference type="SUPFAM" id="SSF88713">
    <property type="entry name" value="Glycoside hydrolase/deacetylase"/>
    <property type="match status" value="1"/>
</dbReference>
<dbReference type="Proteomes" id="UP000539111">
    <property type="component" value="Unassembled WGS sequence"/>
</dbReference>